<evidence type="ECO:0000313" key="4">
    <source>
        <dbReference type="Proteomes" id="UP001319200"/>
    </source>
</evidence>
<sequence>MTRATLFKTQISSGSYRDFIGNIMGLSETRPSSYVCFANVHMITTCYRDEKFNQVVNGADIVAPDGKPIAVWLRLFNRLKQPKISGPDIFPDLLKEAALRQKKVFFYGSTEAVLQKITARAAMEFPALKIAGYYAPPFHDPTPREEMAINILINALSPDLMFVALGCPKQEKYMASHVGKINTCMLGMGQAFRIYAGEIERAPRWMQHAGLEWAHRLWTEPGRLWKRYAYTNTLFLFITLRHMILSLVRKRSFQNTQTL</sequence>
<reference evidence="3 4" key="1">
    <citation type="submission" date="2021-05" db="EMBL/GenBank/DDBJ databases">
        <title>A Polyphasic approach of four new species of the genus Ohtaekwangia: Ohtaekwangia histidinii sp. nov., Ohtaekwangia cretensis sp. nov., Ohtaekwangia indiensis sp. nov., Ohtaekwangia reichenbachii sp. nov. from diverse environment.</title>
        <authorList>
            <person name="Octaviana S."/>
        </authorList>
    </citation>
    <scope>NUCLEOTIDE SEQUENCE [LARGE SCALE GENOMIC DNA]</scope>
    <source>
        <strain evidence="3 4">PWU4</strain>
    </source>
</reference>
<organism evidence="3 4">
    <name type="scientific">Chryseosolibacter histidini</name>
    <dbReference type="NCBI Taxonomy" id="2782349"/>
    <lineage>
        <taxon>Bacteria</taxon>
        <taxon>Pseudomonadati</taxon>
        <taxon>Bacteroidota</taxon>
        <taxon>Cytophagia</taxon>
        <taxon>Cytophagales</taxon>
        <taxon>Chryseotaleaceae</taxon>
        <taxon>Chryseosolibacter</taxon>
    </lineage>
</organism>
<dbReference type="InterPro" id="IPR004629">
    <property type="entry name" value="WecG_TagA_CpsF"/>
</dbReference>
<keyword evidence="1" id="KW-0328">Glycosyltransferase</keyword>
<dbReference type="AlphaFoldDB" id="A0AAP2DPX9"/>
<name>A0AAP2DPX9_9BACT</name>
<dbReference type="GO" id="GO:0016758">
    <property type="term" value="F:hexosyltransferase activity"/>
    <property type="evidence" value="ECO:0007669"/>
    <property type="project" value="TreeGrafter"/>
</dbReference>
<evidence type="ECO:0000256" key="2">
    <source>
        <dbReference type="ARBA" id="ARBA00022679"/>
    </source>
</evidence>
<accession>A0AAP2DPX9</accession>
<protein>
    <submittedName>
        <fullName evidence="3">WecB/TagA/CpsF family glycosyltransferase</fullName>
    </submittedName>
</protein>
<proteinExistence type="predicted"/>
<dbReference type="NCBIfam" id="TIGR00696">
    <property type="entry name" value="wecG_tagA_cpsF"/>
    <property type="match status" value="1"/>
</dbReference>
<gene>
    <name evidence="3" type="ORF">KK083_25930</name>
</gene>
<evidence type="ECO:0000313" key="3">
    <source>
        <dbReference type="EMBL" id="MBT1700353.1"/>
    </source>
</evidence>
<dbReference type="Pfam" id="PF03808">
    <property type="entry name" value="Glyco_tran_WecG"/>
    <property type="match status" value="1"/>
</dbReference>
<dbReference type="EMBL" id="JAHESF010000039">
    <property type="protein sequence ID" value="MBT1700353.1"/>
    <property type="molecule type" value="Genomic_DNA"/>
</dbReference>
<evidence type="ECO:0000256" key="1">
    <source>
        <dbReference type="ARBA" id="ARBA00022676"/>
    </source>
</evidence>
<dbReference type="PANTHER" id="PTHR34136:SF1">
    <property type="entry name" value="UDP-N-ACETYL-D-MANNOSAMINURONIC ACID TRANSFERASE"/>
    <property type="match status" value="1"/>
</dbReference>
<dbReference type="Proteomes" id="UP001319200">
    <property type="component" value="Unassembled WGS sequence"/>
</dbReference>
<keyword evidence="2" id="KW-0808">Transferase</keyword>
<keyword evidence="4" id="KW-1185">Reference proteome</keyword>
<dbReference type="CDD" id="cd06533">
    <property type="entry name" value="Glyco_transf_WecG_TagA"/>
    <property type="match status" value="1"/>
</dbReference>
<dbReference type="RefSeq" id="WP_254168917.1">
    <property type="nucleotide sequence ID" value="NZ_JAHESF010000039.1"/>
</dbReference>
<comment type="caution">
    <text evidence="3">The sequence shown here is derived from an EMBL/GenBank/DDBJ whole genome shotgun (WGS) entry which is preliminary data.</text>
</comment>
<dbReference type="PANTHER" id="PTHR34136">
    <property type="match status" value="1"/>
</dbReference>